<dbReference type="GO" id="GO:0016878">
    <property type="term" value="F:acid-thiol ligase activity"/>
    <property type="evidence" value="ECO:0007669"/>
    <property type="project" value="UniProtKB-ARBA"/>
</dbReference>
<feature type="domain" description="AMP-dependent synthetase/ligase" evidence="4">
    <location>
        <begin position="2"/>
        <end position="87"/>
    </location>
</feature>
<dbReference type="Pfam" id="PF00501">
    <property type="entry name" value="AMP-binding"/>
    <property type="match status" value="1"/>
</dbReference>
<dbReference type="InterPro" id="IPR000873">
    <property type="entry name" value="AMP-dep_synth/lig_dom"/>
</dbReference>
<evidence type="ECO:0000256" key="2">
    <source>
        <dbReference type="ARBA" id="ARBA00022741"/>
    </source>
</evidence>
<dbReference type="ExpressionAtlas" id="M8AYE8">
    <property type="expression patterns" value="baseline"/>
</dbReference>
<dbReference type="SUPFAM" id="SSF56801">
    <property type="entry name" value="Acetyl-CoA synthetase-like"/>
    <property type="match status" value="1"/>
</dbReference>
<evidence type="ECO:0000259" key="4">
    <source>
        <dbReference type="Pfam" id="PF00501"/>
    </source>
</evidence>
<evidence type="ECO:0000313" key="5">
    <source>
        <dbReference type="EnsemblPlants" id="EMT09502"/>
    </source>
</evidence>
<organism evidence="5">
    <name type="scientific">Aegilops tauschii</name>
    <name type="common">Tausch's goatgrass</name>
    <name type="synonym">Aegilops squarrosa</name>
    <dbReference type="NCBI Taxonomy" id="37682"/>
    <lineage>
        <taxon>Eukaryota</taxon>
        <taxon>Viridiplantae</taxon>
        <taxon>Streptophyta</taxon>
        <taxon>Embryophyta</taxon>
        <taxon>Tracheophyta</taxon>
        <taxon>Spermatophyta</taxon>
        <taxon>Magnoliopsida</taxon>
        <taxon>Liliopsida</taxon>
        <taxon>Poales</taxon>
        <taxon>Poaceae</taxon>
        <taxon>BOP clade</taxon>
        <taxon>Pooideae</taxon>
        <taxon>Triticodae</taxon>
        <taxon>Triticeae</taxon>
        <taxon>Triticinae</taxon>
        <taxon>Aegilops</taxon>
    </lineage>
</organism>
<name>M8AYE8_AEGTA</name>
<dbReference type="PANTHER" id="PTHR24096">
    <property type="entry name" value="LONG-CHAIN-FATTY-ACID--COA LIGASE"/>
    <property type="match status" value="1"/>
</dbReference>
<dbReference type="Gene3D" id="3.40.50.980">
    <property type="match status" value="1"/>
</dbReference>
<dbReference type="AlphaFoldDB" id="M8AYE8"/>
<reference evidence="5" key="1">
    <citation type="submission" date="2015-06" db="UniProtKB">
        <authorList>
            <consortium name="EnsemblPlants"/>
        </authorList>
    </citation>
    <scope>IDENTIFICATION</scope>
</reference>
<dbReference type="EnsemblPlants" id="EMT09502">
    <property type="protein sequence ID" value="EMT09502"/>
    <property type="gene ID" value="F775_20360"/>
</dbReference>
<keyword evidence="1" id="KW-0436">Ligase</keyword>
<keyword evidence="2" id="KW-0547">Nucleotide-binding</keyword>
<dbReference type="GO" id="GO:0016405">
    <property type="term" value="F:CoA-ligase activity"/>
    <property type="evidence" value="ECO:0007669"/>
    <property type="project" value="TreeGrafter"/>
</dbReference>
<evidence type="ECO:0000256" key="1">
    <source>
        <dbReference type="ARBA" id="ARBA00022598"/>
    </source>
</evidence>
<proteinExistence type="predicted"/>
<protein>
    <submittedName>
        <fullName evidence="5">4-coumarate--CoA ligase-like protein 7</fullName>
    </submittedName>
</protein>
<evidence type="ECO:0000256" key="3">
    <source>
        <dbReference type="ARBA" id="ARBA00022840"/>
    </source>
</evidence>
<dbReference type="GO" id="GO:0005524">
    <property type="term" value="F:ATP binding"/>
    <property type="evidence" value="ECO:0007669"/>
    <property type="project" value="UniProtKB-KW"/>
</dbReference>
<sequence length="139" mass="15355">MGFFFALNGLAQGLTTVVMTDAATRAGLRGMLEAAQRWEVTEMTAAPPVVLGITKDRCRLTSLARVICGGAPLPTSVAEQFRRRFPHVDLCMKTFMLFITNKKQYNTKFKPHGVCENDMTSKGDQNDVASLGRNLEEVQ</sequence>
<keyword evidence="3" id="KW-0067">ATP-binding</keyword>
<accession>M8AYE8</accession>
<dbReference type="PANTHER" id="PTHR24096:SF419">
    <property type="entry name" value="4-COUMARATE--COA LIGASE"/>
    <property type="match status" value="1"/>
</dbReference>